<sequence length="196" mass="21868">MSDDLTPTDYAFLILLQLENRQLSNTQMDKAHGVRLIGDNFARLNGNGYVESETKSRPYKHKLSEKGKNTLQDRLTAVGEGSDKERQLWAALAALHAHLLDAPRRPQARGGLDQRIRSAYTELATEAGAWVSLTRLRPLFSDVSRADLDAALERLYNTPDIQLEPEANQKTLTVEDRRAAVKIGGEARHLLAIGLR</sequence>
<protein>
    <submittedName>
        <fullName evidence="1">Uncharacterized protein</fullName>
    </submittedName>
</protein>
<accession>A0ABV5MP74</accession>
<dbReference type="EMBL" id="JBHMCA010000083">
    <property type="protein sequence ID" value="MFB9450657.1"/>
    <property type="molecule type" value="Genomic_DNA"/>
</dbReference>
<comment type="caution">
    <text evidence="1">The sequence shown here is derived from an EMBL/GenBank/DDBJ whole genome shotgun (WGS) entry which is preliminary data.</text>
</comment>
<gene>
    <name evidence="1" type="ORF">ACFFTR_46930</name>
</gene>
<evidence type="ECO:0000313" key="2">
    <source>
        <dbReference type="Proteomes" id="UP001589608"/>
    </source>
</evidence>
<organism evidence="1 2">
    <name type="scientific">Dactylosporangium vinaceum</name>
    <dbReference type="NCBI Taxonomy" id="53362"/>
    <lineage>
        <taxon>Bacteria</taxon>
        <taxon>Bacillati</taxon>
        <taxon>Actinomycetota</taxon>
        <taxon>Actinomycetes</taxon>
        <taxon>Micromonosporales</taxon>
        <taxon>Micromonosporaceae</taxon>
        <taxon>Dactylosporangium</taxon>
    </lineage>
</organism>
<proteinExistence type="predicted"/>
<dbReference type="Proteomes" id="UP001589608">
    <property type="component" value="Unassembled WGS sequence"/>
</dbReference>
<name>A0ABV5MP74_9ACTN</name>
<dbReference type="RefSeq" id="WP_223095671.1">
    <property type="nucleotide sequence ID" value="NZ_CP061913.1"/>
</dbReference>
<reference evidence="1 2" key="1">
    <citation type="submission" date="2024-09" db="EMBL/GenBank/DDBJ databases">
        <authorList>
            <person name="Sun Q."/>
            <person name="Mori K."/>
        </authorList>
    </citation>
    <scope>NUCLEOTIDE SEQUENCE [LARGE SCALE GENOMIC DNA]</scope>
    <source>
        <strain evidence="1 2">JCM 3307</strain>
    </source>
</reference>
<evidence type="ECO:0000313" key="1">
    <source>
        <dbReference type="EMBL" id="MFB9450657.1"/>
    </source>
</evidence>
<keyword evidence="2" id="KW-1185">Reference proteome</keyword>